<evidence type="ECO:0000256" key="3">
    <source>
        <dbReference type="ARBA" id="ARBA00011881"/>
    </source>
</evidence>
<comment type="subunit">
    <text evidence="3 12">Homotetramer.</text>
</comment>
<evidence type="ECO:0000256" key="8">
    <source>
        <dbReference type="ARBA" id="ARBA00022840"/>
    </source>
</evidence>
<evidence type="ECO:0000313" key="14">
    <source>
        <dbReference type="Proteomes" id="UP000094565"/>
    </source>
</evidence>
<dbReference type="InterPro" id="IPR036412">
    <property type="entry name" value="HAD-like_sf"/>
</dbReference>
<keyword evidence="5" id="KW-0479">Metal-binding</keyword>
<dbReference type="GO" id="GO:0071590">
    <property type="term" value="P:nicotinamide riboside biosynthetic process"/>
    <property type="evidence" value="ECO:0007669"/>
    <property type="project" value="TreeGrafter"/>
</dbReference>
<evidence type="ECO:0000256" key="7">
    <source>
        <dbReference type="ARBA" id="ARBA00022801"/>
    </source>
</evidence>
<evidence type="ECO:0000256" key="5">
    <source>
        <dbReference type="ARBA" id="ARBA00022723"/>
    </source>
</evidence>
<gene>
    <name evidence="13" type="primary">ISN1</name>
    <name evidence="13" type="ORF">ATY40_BA7502315</name>
</gene>
<dbReference type="GO" id="GO:0005524">
    <property type="term" value="F:ATP binding"/>
    <property type="evidence" value="ECO:0007669"/>
    <property type="project" value="UniProtKB-KW"/>
</dbReference>
<keyword evidence="10 12" id="KW-0546">Nucleotide metabolism</keyword>
<dbReference type="EC" id="3.1.3.-" evidence="12"/>
<keyword evidence="6" id="KW-0547">Nucleotide-binding</keyword>
<keyword evidence="14" id="KW-1185">Reference proteome</keyword>
<dbReference type="GO" id="GO:0006190">
    <property type="term" value="P:inosine salvage"/>
    <property type="evidence" value="ECO:0007669"/>
    <property type="project" value="InterPro"/>
</dbReference>
<dbReference type="Proteomes" id="UP000094565">
    <property type="component" value="Chromosome 2"/>
</dbReference>
<keyword evidence="9 12" id="KW-0460">Magnesium</keyword>
<accession>A0A1B2JAZ7</accession>
<comment type="function">
    <text evidence="12">IMP-specific 5'-nucleotidase involved in IMP (inositol monophosphate) degradation.</text>
</comment>
<evidence type="ECO:0000256" key="6">
    <source>
        <dbReference type="ARBA" id="ARBA00022741"/>
    </source>
</evidence>
<name>A0A1B2JAZ7_PICPA</name>
<evidence type="ECO:0000256" key="9">
    <source>
        <dbReference type="ARBA" id="ARBA00022842"/>
    </source>
</evidence>
<comment type="cofactor">
    <cofactor evidence="1 12">
        <name>Mg(2+)</name>
        <dbReference type="ChEBI" id="CHEBI:18420"/>
    </cofactor>
</comment>
<evidence type="ECO:0000256" key="10">
    <source>
        <dbReference type="ARBA" id="ARBA00023080"/>
    </source>
</evidence>
<sequence>MTSRYRVEYALKQHRRDEFIEWLKGLLAVPFVLHAVKSNGITSVDEIKSTSEAKRRYAEILLDVEHMVNDYRNSMNTGRLSRLKQLVPNVGLFFTKLPLEKAFYIEDERRSISKRRLVAPSFNDIRVILNTAQILELGTNFHSSSTDDRLKLVTFDGDVTLYEDGHSMEKDSLIIPEIIQLLKKGLYIGIVTAAGYSNPSGDKYYARLKGLVDCVNESEELNDEQKSNILVMGGEANFLFRLQGNRLLFINPKDWILNEMSTWDPQSILETLDFGAKILTDLKIKLGLPALVIRKERGVGLVPEPGVELHREQLEEVVLTCDYKLREFPPACRITYCAFNGGSDVWIDIGDKSLGVKVLQKFLSTKECNVRPHNTLHVGDQFAAIGANDYRARLSGSTCWIANPEETKNCLKDLNVYIDQWATI</sequence>
<protein>
    <recommendedName>
        <fullName evidence="4 12">IMP-specific 5'-nucleotidase 1</fullName>
        <ecNumber evidence="12">3.1.3.-</ecNumber>
    </recommendedName>
</protein>
<evidence type="ECO:0000256" key="1">
    <source>
        <dbReference type="ARBA" id="ARBA00001946"/>
    </source>
</evidence>
<evidence type="ECO:0000256" key="2">
    <source>
        <dbReference type="ARBA" id="ARBA00005307"/>
    </source>
</evidence>
<dbReference type="GO" id="GO:0071592">
    <property type="term" value="P:nicotinic acid riboside biosynthetic process"/>
    <property type="evidence" value="ECO:0007669"/>
    <property type="project" value="TreeGrafter"/>
</dbReference>
<evidence type="ECO:0000256" key="12">
    <source>
        <dbReference type="PIRNR" id="PIRNR028836"/>
    </source>
</evidence>
<dbReference type="EMBL" id="CP014585">
    <property type="protein sequence ID" value="ANZ75224.1"/>
    <property type="molecule type" value="Genomic_DNA"/>
</dbReference>
<evidence type="ECO:0000256" key="4">
    <source>
        <dbReference type="ARBA" id="ARBA00015544"/>
    </source>
</evidence>
<evidence type="ECO:0000256" key="11">
    <source>
        <dbReference type="ARBA" id="ARBA00047413"/>
    </source>
</evidence>
<dbReference type="OrthoDB" id="185373at2759"/>
<dbReference type="GO" id="GO:0008253">
    <property type="term" value="F:5'-nucleotidase activity"/>
    <property type="evidence" value="ECO:0007669"/>
    <property type="project" value="InterPro"/>
</dbReference>
<keyword evidence="8" id="KW-0067">ATP-binding</keyword>
<dbReference type="InterPro" id="IPR009453">
    <property type="entry name" value="ISN1"/>
</dbReference>
<dbReference type="PIRSF" id="PIRSF028836">
    <property type="entry name" value="ISN1"/>
    <property type="match status" value="1"/>
</dbReference>
<comment type="similarity">
    <text evidence="2 12">Belongs to the ISN1 family.</text>
</comment>
<dbReference type="GO" id="GO:0000287">
    <property type="term" value="F:magnesium ion binding"/>
    <property type="evidence" value="ECO:0007669"/>
    <property type="project" value="InterPro"/>
</dbReference>
<dbReference type="Pfam" id="PF06437">
    <property type="entry name" value="ISN1"/>
    <property type="match status" value="1"/>
</dbReference>
<reference evidence="13 14" key="1">
    <citation type="submission" date="2016-02" db="EMBL/GenBank/DDBJ databases">
        <title>Comparative genomic and transcriptomic foundation for Pichia pastoris.</title>
        <authorList>
            <person name="Love K.R."/>
            <person name="Shah K.A."/>
            <person name="Whittaker C.A."/>
            <person name="Wu J."/>
            <person name="Bartlett M.C."/>
            <person name="Ma D."/>
            <person name="Leeson R.L."/>
            <person name="Priest M."/>
            <person name="Young S.K."/>
            <person name="Love J.C."/>
        </authorList>
    </citation>
    <scope>NUCLEOTIDE SEQUENCE [LARGE SCALE GENOMIC DNA]</scope>
    <source>
        <strain evidence="13 14">ATCC 28485</strain>
    </source>
</reference>
<evidence type="ECO:0000313" key="13">
    <source>
        <dbReference type="EMBL" id="ANZ75224.1"/>
    </source>
</evidence>
<keyword evidence="7 12" id="KW-0378">Hydrolase</keyword>
<dbReference type="AlphaFoldDB" id="A0A1B2JAZ7"/>
<dbReference type="SUPFAM" id="SSF56784">
    <property type="entry name" value="HAD-like"/>
    <property type="match status" value="1"/>
</dbReference>
<dbReference type="PANTHER" id="PTHR28213">
    <property type="entry name" value="IMP-SPECIFIC 5'-NUCLEOTIDASE 1"/>
    <property type="match status" value="1"/>
</dbReference>
<organism evidence="13 14">
    <name type="scientific">Komagataella pastoris</name>
    <name type="common">Yeast</name>
    <name type="synonym">Pichia pastoris</name>
    <dbReference type="NCBI Taxonomy" id="4922"/>
    <lineage>
        <taxon>Eukaryota</taxon>
        <taxon>Fungi</taxon>
        <taxon>Dikarya</taxon>
        <taxon>Ascomycota</taxon>
        <taxon>Saccharomycotina</taxon>
        <taxon>Pichiomycetes</taxon>
        <taxon>Pichiales</taxon>
        <taxon>Pichiaceae</taxon>
        <taxon>Komagataella</taxon>
    </lineage>
</organism>
<dbReference type="GO" id="GO:0009117">
    <property type="term" value="P:nucleotide metabolic process"/>
    <property type="evidence" value="ECO:0007669"/>
    <property type="project" value="UniProtKB-KW"/>
</dbReference>
<dbReference type="PANTHER" id="PTHR28213:SF1">
    <property type="entry name" value="IMP-SPECIFIC 5'-NUCLEOTIDASE 1"/>
    <property type="match status" value="1"/>
</dbReference>
<proteinExistence type="inferred from homology"/>
<comment type="catalytic activity">
    <reaction evidence="11">
        <text>IMP + H2O = inosine + phosphate</text>
        <dbReference type="Rhea" id="RHEA:27718"/>
        <dbReference type="ChEBI" id="CHEBI:15377"/>
        <dbReference type="ChEBI" id="CHEBI:17596"/>
        <dbReference type="ChEBI" id="CHEBI:43474"/>
        <dbReference type="ChEBI" id="CHEBI:58053"/>
        <dbReference type="EC" id="3.1.3.99"/>
    </reaction>
</comment>